<sequence>MSSELIVRFNPQQEWRIDLSRLEPMGMEEARRWLDDQFTAMECEPLRASGKVLLADKVLLVAQAAGPRRLDDADWRTAYARATHAILVKPMITIDVAAMAVTY</sequence>
<accession>A0A939GYF3</accession>
<proteinExistence type="predicted"/>
<evidence type="ECO:0000313" key="2">
    <source>
        <dbReference type="Proteomes" id="UP000664731"/>
    </source>
</evidence>
<reference evidence="1" key="1">
    <citation type="submission" date="2021-03" db="EMBL/GenBank/DDBJ databases">
        <title>Comamonas denitrificans.</title>
        <authorList>
            <person name="Finster K."/>
        </authorList>
    </citation>
    <scope>NUCLEOTIDE SEQUENCE</scope>
    <source>
        <strain evidence="1">MM2021_4</strain>
    </source>
</reference>
<comment type="caution">
    <text evidence="1">The sequence shown here is derived from an EMBL/GenBank/DDBJ whole genome shotgun (WGS) entry which is preliminary data.</text>
</comment>
<dbReference type="AlphaFoldDB" id="A0A939GYF3"/>
<evidence type="ECO:0000313" key="1">
    <source>
        <dbReference type="EMBL" id="MBO1249073.1"/>
    </source>
</evidence>
<name>A0A939GYF3_9BURK</name>
<keyword evidence="2" id="KW-1185">Reference proteome</keyword>
<dbReference type="Proteomes" id="UP000664731">
    <property type="component" value="Unassembled WGS sequence"/>
</dbReference>
<protein>
    <submittedName>
        <fullName evidence="1">Uncharacterized protein</fullName>
    </submittedName>
</protein>
<gene>
    <name evidence="1" type="ORF">J1777_04345</name>
</gene>
<organism evidence="1 2">
    <name type="scientific">Comamonas denitrificans</name>
    <dbReference type="NCBI Taxonomy" id="117506"/>
    <lineage>
        <taxon>Bacteria</taxon>
        <taxon>Pseudomonadati</taxon>
        <taxon>Pseudomonadota</taxon>
        <taxon>Betaproteobacteria</taxon>
        <taxon>Burkholderiales</taxon>
        <taxon>Comamonadaceae</taxon>
        <taxon>Comamonas</taxon>
    </lineage>
</organism>
<dbReference type="EMBL" id="JAFNME010000006">
    <property type="protein sequence ID" value="MBO1249073.1"/>
    <property type="molecule type" value="Genomic_DNA"/>
</dbReference>
<dbReference type="RefSeq" id="WP_207574615.1">
    <property type="nucleotide sequence ID" value="NZ_JAFNME010000006.1"/>
</dbReference>